<accession>A0A9W5AAH4</accession>
<sequence>MELIDNTTAPRVYTPVRVAQMAVANAAVRALRALGLRVIDEDLFPDDAGTAILLVDLCGMPMDYLRSLCEASTRQADGRITALFQGVRLAIQQGEARHDG</sequence>
<evidence type="ECO:0000313" key="2">
    <source>
        <dbReference type="Proteomes" id="UP001141992"/>
    </source>
</evidence>
<dbReference type="AlphaFoldDB" id="A0A9W5AAH4"/>
<dbReference type="RefSeq" id="WP_054437551.1">
    <property type="nucleotide sequence ID" value="NZ_CYTI01000003.1"/>
</dbReference>
<reference evidence="1" key="1">
    <citation type="submission" date="2022-12" db="EMBL/GenBank/DDBJ databases">
        <authorList>
            <person name="Voronina O.L."/>
            <person name="Kunda M.S."/>
            <person name="Ryzhova N."/>
            <person name="Aksenova E.I."/>
        </authorList>
    </citation>
    <scope>NUCLEOTIDE SEQUENCE</scope>
    <source>
        <strain evidence="1">SCCH136:Ach223948</strain>
    </source>
</reference>
<dbReference type="Proteomes" id="UP001141992">
    <property type="component" value="Unassembled WGS sequence"/>
</dbReference>
<protein>
    <submittedName>
        <fullName evidence="1">Uncharacterized protein</fullName>
    </submittedName>
</protein>
<evidence type="ECO:0000313" key="1">
    <source>
        <dbReference type="EMBL" id="MCZ8403171.1"/>
    </source>
</evidence>
<dbReference type="EMBL" id="JAPZVI010000013">
    <property type="protein sequence ID" value="MCZ8403171.1"/>
    <property type="molecule type" value="Genomic_DNA"/>
</dbReference>
<organism evidence="1 2">
    <name type="scientific">Alcaligenes xylosoxydans xylosoxydans</name>
    <name type="common">Achromobacter xylosoxidans</name>
    <dbReference type="NCBI Taxonomy" id="85698"/>
    <lineage>
        <taxon>Bacteria</taxon>
        <taxon>Pseudomonadati</taxon>
        <taxon>Pseudomonadota</taxon>
        <taxon>Betaproteobacteria</taxon>
        <taxon>Burkholderiales</taxon>
        <taxon>Alcaligenaceae</taxon>
        <taxon>Achromobacter</taxon>
    </lineage>
</organism>
<comment type="caution">
    <text evidence="1">The sequence shown here is derived from an EMBL/GenBank/DDBJ whole genome shotgun (WGS) entry which is preliminary data.</text>
</comment>
<name>A0A9W5AAH4_ALCXX</name>
<proteinExistence type="predicted"/>
<gene>
    <name evidence="1" type="ORF">O9570_17090</name>
</gene>